<comment type="caution">
    <text evidence="10">The sequence shown here is derived from an EMBL/GenBank/DDBJ whole genome shotgun (WGS) entry which is preliminary data.</text>
</comment>
<dbReference type="GO" id="GO:0010215">
    <property type="term" value="P:cellulose microfibril organization"/>
    <property type="evidence" value="ECO:0007669"/>
    <property type="project" value="InterPro"/>
</dbReference>
<evidence type="ECO:0000313" key="11">
    <source>
        <dbReference type="Proteomes" id="UP001140206"/>
    </source>
</evidence>
<feature type="signal peptide" evidence="8">
    <location>
        <begin position="1"/>
        <end position="25"/>
    </location>
</feature>
<dbReference type="PANTHER" id="PTHR31052">
    <property type="entry name" value="COBRA-LIKE PROTEIN 7"/>
    <property type="match status" value="1"/>
</dbReference>
<dbReference type="InterPro" id="IPR056900">
    <property type="entry name" value="COB_C"/>
</dbReference>
<comment type="similarity">
    <text evidence="2">Belongs to the COBRA family.</text>
</comment>
<evidence type="ECO:0000256" key="2">
    <source>
        <dbReference type="ARBA" id="ARBA00005507"/>
    </source>
</evidence>
<evidence type="ECO:0000256" key="8">
    <source>
        <dbReference type="SAM" id="SignalP"/>
    </source>
</evidence>
<comment type="subcellular location">
    <subcellularLocation>
        <location evidence="1">Cell membrane</location>
    </subcellularLocation>
</comment>
<evidence type="ECO:0000256" key="1">
    <source>
        <dbReference type="ARBA" id="ARBA00004236"/>
    </source>
</evidence>
<gene>
    <name evidence="10" type="ORF">LUZ62_014658</name>
</gene>
<protein>
    <submittedName>
        <fullName evidence="10">Protein COBRA</fullName>
    </submittedName>
</protein>
<dbReference type="GO" id="GO:0005886">
    <property type="term" value="C:plasma membrane"/>
    <property type="evidence" value="ECO:0007669"/>
    <property type="project" value="UniProtKB-SubCell"/>
</dbReference>
<proteinExistence type="inferred from homology"/>
<feature type="domain" description="COBRA C-terminal" evidence="9">
    <location>
        <begin position="517"/>
        <end position="717"/>
    </location>
</feature>
<dbReference type="PANTHER" id="PTHR31052:SF3">
    <property type="entry name" value="COBRA-LIKE PROTEIN 7"/>
    <property type="match status" value="1"/>
</dbReference>
<dbReference type="InterPro" id="IPR006918">
    <property type="entry name" value="COBRA_pln"/>
</dbReference>
<evidence type="ECO:0000256" key="4">
    <source>
        <dbReference type="ARBA" id="ARBA00022729"/>
    </source>
</evidence>
<dbReference type="AlphaFoldDB" id="A0AAV8GFK3"/>
<evidence type="ECO:0000259" key="9">
    <source>
        <dbReference type="Pfam" id="PF25079"/>
    </source>
</evidence>
<feature type="region of interest" description="Disordered" evidence="7">
    <location>
        <begin position="44"/>
        <end position="127"/>
    </location>
</feature>
<sequence>MAMSPQKHILSLLLLLLPILIQTLALSESLPTTTTNVQRHLLQATSATPATTTPATTTTPASTTPATTTPSTATPATTTPSTATPATTTPSTATPSTTTPSTETPTTIDPKVAAPPPPKPDRPDEIDCNGILLTYNVDNMTKIRPFTTDKSVQPFGFGATAALENAYTITLRNYTLLITYQHKEILVSMNGGVLTEDYFLPYNTSEAPFVSFSGYPDADLPTPIATGGDLKKFVHNITLTGTMFGWVNPLPKKMVLGDPHWDCSNMSLYGNFPNFTSTCCVPNPNNLPEEDSISSESIYDPLISPSDYRPRNTGNITISYDVLLTYPGSYLAQVTIENKDMLTRLDGWQLSWKWKRNEFIYQIKGAYTTVTGSSECLFGPQGKYYQGMDFTNVTNCQRNPTMIDLPPWRYNDSDVGRIPFCCRNGTIYPKMVNASAYKAAFQMLVFKMPPDLDRFRLYSPQNFTLTSTNRLSHKYNCSEPLFVNPNEFPDPSGLTTNATAVASWQVTCNITDSPVRKCCVSFSAYYNESVMPCRTCACGCPATSPGPPCSTSEPALLMPQDALLQRYDNRTLKQLQWADKNHFVLPKTLPCGDYCGVNLNWHILNQTRDKEAYDARMTIINWDNTSYVNWYVAVKMNPAYTEFFDSDGYNVTTVGNDTLILMGNVNSSYLLGVTNKTHPGMHQGVLLFNQLMGMNLKGGDGNPVKVYFNGEECTMPEGILDDTPSSGYRTGTSRVIHFILGAFFFAFVMIRL</sequence>
<dbReference type="Proteomes" id="UP001140206">
    <property type="component" value="Chromosome 1"/>
</dbReference>
<feature type="chain" id="PRO_5043597165" evidence="8">
    <location>
        <begin position="26"/>
        <end position="752"/>
    </location>
</feature>
<feature type="compositionally biased region" description="Low complexity" evidence="7">
    <location>
        <begin position="44"/>
        <end position="112"/>
    </location>
</feature>
<evidence type="ECO:0000256" key="7">
    <source>
        <dbReference type="SAM" id="MobiDB-lite"/>
    </source>
</evidence>
<accession>A0AAV8GFK3</accession>
<keyword evidence="11" id="KW-1185">Reference proteome</keyword>
<evidence type="ECO:0000256" key="3">
    <source>
        <dbReference type="ARBA" id="ARBA00022475"/>
    </source>
</evidence>
<dbReference type="Pfam" id="PF04833">
    <property type="entry name" value="COBRA"/>
    <property type="match status" value="1"/>
</dbReference>
<keyword evidence="4 8" id="KW-0732">Signal</keyword>
<keyword evidence="3" id="KW-1003">Cell membrane</keyword>
<evidence type="ECO:0000256" key="6">
    <source>
        <dbReference type="ARBA" id="ARBA00023180"/>
    </source>
</evidence>
<keyword evidence="5" id="KW-0472">Membrane</keyword>
<evidence type="ECO:0000313" key="10">
    <source>
        <dbReference type="EMBL" id="KAJ4802092.1"/>
    </source>
</evidence>
<name>A0AAV8GFK3_9POAL</name>
<reference evidence="10" key="1">
    <citation type="submission" date="2022-08" db="EMBL/GenBank/DDBJ databases">
        <authorList>
            <person name="Marques A."/>
        </authorList>
    </citation>
    <scope>NUCLEOTIDE SEQUENCE</scope>
    <source>
        <strain evidence="10">RhyPub2mFocal</strain>
        <tissue evidence="10">Leaves</tissue>
    </source>
</reference>
<organism evidence="10 11">
    <name type="scientific">Rhynchospora pubera</name>
    <dbReference type="NCBI Taxonomy" id="906938"/>
    <lineage>
        <taxon>Eukaryota</taxon>
        <taxon>Viridiplantae</taxon>
        <taxon>Streptophyta</taxon>
        <taxon>Embryophyta</taxon>
        <taxon>Tracheophyta</taxon>
        <taxon>Spermatophyta</taxon>
        <taxon>Magnoliopsida</taxon>
        <taxon>Liliopsida</taxon>
        <taxon>Poales</taxon>
        <taxon>Cyperaceae</taxon>
        <taxon>Cyperoideae</taxon>
        <taxon>Rhynchosporeae</taxon>
        <taxon>Rhynchospora</taxon>
    </lineage>
</organism>
<dbReference type="EMBL" id="JAMFTS010000001">
    <property type="protein sequence ID" value="KAJ4802092.1"/>
    <property type="molecule type" value="Genomic_DNA"/>
</dbReference>
<keyword evidence="6" id="KW-0325">Glycoprotein</keyword>
<dbReference type="Pfam" id="PF25079">
    <property type="entry name" value="COB_C"/>
    <property type="match status" value="1"/>
</dbReference>
<evidence type="ECO:0000256" key="5">
    <source>
        <dbReference type="ARBA" id="ARBA00023136"/>
    </source>
</evidence>